<reference evidence="1" key="1">
    <citation type="submission" date="2023-03" db="EMBL/GenBank/DDBJ databases">
        <authorList>
            <person name="Steffen K."/>
            <person name="Cardenas P."/>
        </authorList>
    </citation>
    <scope>NUCLEOTIDE SEQUENCE</scope>
</reference>
<dbReference type="AlphaFoldDB" id="A0AA35SWE0"/>
<sequence>MKRCQRDVVATCYTCQKKYASQKGFNSHVLKERHFPVPAEYPSFFPFDDGSDDVSAMSQTAKCSFEVKGSTKSEFAAQEII</sequence>
<gene>
    <name evidence="1" type="ORF">GBAR_LOCUS20879</name>
</gene>
<protein>
    <submittedName>
        <fullName evidence="1">Uncharacterized protein</fullName>
    </submittedName>
</protein>
<dbReference type="Proteomes" id="UP001174909">
    <property type="component" value="Unassembled WGS sequence"/>
</dbReference>
<organism evidence="1 2">
    <name type="scientific">Geodia barretti</name>
    <name type="common">Barrett's horny sponge</name>
    <dbReference type="NCBI Taxonomy" id="519541"/>
    <lineage>
        <taxon>Eukaryota</taxon>
        <taxon>Metazoa</taxon>
        <taxon>Porifera</taxon>
        <taxon>Demospongiae</taxon>
        <taxon>Heteroscleromorpha</taxon>
        <taxon>Tetractinellida</taxon>
        <taxon>Astrophorina</taxon>
        <taxon>Geodiidae</taxon>
        <taxon>Geodia</taxon>
    </lineage>
</organism>
<evidence type="ECO:0000313" key="2">
    <source>
        <dbReference type="Proteomes" id="UP001174909"/>
    </source>
</evidence>
<keyword evidence="2" id="KW-1185">Reference proteome</keyword>
<dbReference type="EMBL" id="CASHTH010002928">
    <property type="protein sequence ID" value="CAI8037355.1"/>
    <property type="molecule type" value="Genomic_DNA"/>
</dbReference>
<comment type="caution">
    <text evidence="1">The sequence shown here is derived from an EMBL/GenBank/DDBJ whole genome shotgun (WGS) entry which is preliminary data.</text>
</comment>
<proteinExistence type="predicted"/>
<evidence type="ECO:0000313" key="1">
    <source>
        <dbReference type="EMBL" id="CAI8037355.1"/>
    </source>
</evidence>
<name>A0AA35SWE0_GEOBA</name>
<accession>A0AA35SWE0</accession>